<evidence type="ECO:0000256" key="4">
    <source>
        <dbReference type="ARBA" id="ARBA00022989"/>
    </source>
</evidence>
<sequence>MYYATVAAAALHQLLLRTITKALDDNVVAQNVASGLFCALFVALGVVNRPTLLATSMLGYLVSDSASVTTAGYAIHHAVTAMLLLVSLHAEGAYDDLTVVLGGYGEASTILLCVADTFKQRPRLQKAYPQLNQFVRYAFAFAFFGLRVGYWSASAWIIPWTGPLPVRLGLYALLCLQYYWGFCILKKVASSVAPYRDRFRRPRGKHRPVCCCVEIKVCGGLCLVANIKNNQFPCVPWMIVVPNALFCLLLPTKLATEKHAALACMAGSLACLVAARFTEPGILPAAVDIDHDAPDAPVTHVLIGGKRVPLADRRARYSRYTDVIVARLDHYCSWIGSPVGARNHFYYVAFCVAFLFWSSLDVAIMGPASALRFGRLARSKHSIERVSPPFVVGLALLGCYCFGVLVWTGSLLVDQAGLVTRNETSIERVKKTWRGRANPYDRGAFRNWLDFCFRATPSVVLELDQVESRCEAA</sequence>
<dbReference type="Proteomes" id="UP000789595">
    <property type="component" value="Unassembled WGS sequence"/>
</dbReference>
<dbReference type="GO" id="GO:0005794">
    <property type="term" value="C:Golgi apparatus"/>
    <property type="evidence" value="ECO:0007669"/>
    <property type="project" value="TreeGrafter"/>
</dbReference>
<feature type="transmembrane region" description="Helical" evidence="10">
    <location>
        <begin position="59"/>
        <end position="85"/>
    </location>
</feature>
<keyword evidence="6" id="KW-0564">Palmitate</keyword>
<evidence type="ECO:0000256" key="7">
    <source>
        <dbReference type="ARBA" id="ARBA00023288"/>
    </source>
</evidence>
<name>A0A8J2WY32_9STRA</name>
<evidence type="ECO:0000256" key="1">
    <source>
        <dbReference type="ARBA" id="ARBA00004127"/>
    </source>
</evidence>
<keyword evidence="4 10" id="KW-1133">Transmembrane helix</keyword>
<keyword evidence="2 10" id="KW-0808">Transferase</keyword>
<keyword evidence="8 10" id="KW-0012">Acyltransferase</keyword>
<dbReference type="GO" id="GO:0019706">
    <property type="term" value="F:protein-cysteine S-palmitoyltransferase activity"/>
    <property type="evidence" value="ECO:0007669"/>
    <property type="project" value="UniProtKB-EC"/>
</dbReference>
<evidence type="ECO:0000256" key="10">
    <source>
        <dbReference type="RuleBase" id="RU079119"/>
    </source>
</evidence>
<dbReference type="EMBL" id="CAKKNE010000001">
    <property type="protein sequence ID" value="CAH0366266.1"/>
    <property type="molecule type" value="Genomic_DNA"/>
</dbReference>
<evidence type="ECO:0000256" key="3">
    <source>
        <dbReference type="ARBA" id="ARBA00022692"/>
    </source>
</evidence>
<dbReference type="PROSITE" id="PS50216">
    <property type="entry name" value="DHHC"/>
    <property type="match status" value="1"/>
</dbReference>
<keyword evidence="3 10" id="KW-0812">Transmembrane</keyword>
<dbReference type="InterPro" id="IPR039859">
    <property type="entry name" value="PFA4/ZDH16/20/ERF2-like"/>
</dbReference>
<dbReference type="PANTHER" id="PTHR22883">
    <property type="entry name" value="ZINC FINGER DHHC DOMAIN CONTAINING PROTEIN"/>
    <property type="match status" value="1"/>
</dbReference>
<dbReference type="EC" id="2.3.1.225" evidence="10"/>
<evidence type="ECO:0000259" key="11">
    <source>
        <dbReference type="Pfam" id="PF01529"/>
    </source>
</evidence>
<evidence type="ECO:0000256" key="5">
    <source>
        <dbReference type="ARBA" id="ARBA00023136"/>
    </source>
</evidence>
<dbReference type="AlphaFoldDB" id="A0A8J2WY32"/>
<keyword evidence="7" id="KW-0449">Lipoprotein</keyword>
<feature type="transmembrane region" description="Helical" evidence="10">
    <location>
        <begin position="390"/>
        <end position="413"/>
    </location>
</feature>
<evidence type="ECO:0000256" key="2">
    <source>
        <dbReference type="ARBA" id="ARBA00022679"/>
    </source>
</evidence>
<comment type="caution">
    <text evidence="12">The sequence shown here is derived from an EMBL/GenBank/DDBJ whole genome shotgun (WGS) entry which is preliminary data.</text>
</comment>
<dbReference type="OrthoDB" id="331948at2759"/>
<dbReference type="PANTHER" id="PTHR22883:SF43">
    <property type="entry name" value="PALMITOYLTRANSFERASE APP"/>
    <property type="match status" value="1"/>
</dbReference>
<evidence type="ECO:0000313" key="13">
    <source>
        <dbReference type="Proteomes" id="UP000789595"/>
    </source>
</evidence>
<gene>
    <name evidence="12" type="ORF">PECAL_1P27480</name>
</gene>
<reference evidence="12" key="1">
    <citation type="submission" date="2021-11" db="EMBL/GenBank/DDBJ databases">
        <authorList>
            <consortium name="Genoscope - CEA"/>
            <person name="William W."/>
        </authorList>
    </citation>
    <scope>NUCLEOTIDE SEQUENCE</scope>
</reference>
<evidence type="ECO:0000256" key="8">
    <source>
        <dbReference type="ARBA" id="ARBA00023315"/>
    </source>
</evidence>
<protein>
    <recommendedName>
        <fullName evidence="10">Palmitoyltransferase</fullName>
        <ecNumber evidence="10">2.3.1.225</ecNumber>
    </recommendedName>
</protein>
<evidence type="ECO:0000256" key="6">
    <source>
        <dbReference type="ARBA" id="ARBA00023139"/>
    </source>
</evidence>
<evidence type="ECO:0000256" key="9">
    <source>
        <dbReference type="ARBA" id="ARBA00048048"/>
    </source>
</evidence>
<dbReference type="GO" id="GO:0006612">
    <property type="term" value="P:protein targeting to membrane"/>
    <property type="evidence" value="ECO:0007669"/>
    <property type="project" value="TreeGrafter"/>
</dbReference>
<evidence type="ECO:0000313" key="12">
    <source>
        <dbReference type="EMBL" id="CAH0366266.1"/>
    </source>
</evidence>
<keyword evidence="5 10" id="KW-0472">Membrane</keyword>
<proteinExistence type="inferred from homology"/>
<dbReference type="InterPro" id="IPR001594">
    <property type="entry name" value="Palmitoyltrfase_DHHC"/>
</dbReference>
<dbReference type="GO" id="GO:0005783">
    <property type="term" value="C:endoplasmic reticulum"/>
    <property type="evidence" value="ECO:0007669"/>
    <property type="project" value="TreeGrafter"/>
</dbReference>
<feature type="transmembrane region" description="Helical" evidence="10">
    <location>
        <begin position="170"/>
        <end position="189"/>
    </location>
</feature>
<feature type="transmembrane region" description="Helical" evidence="10">
    <location>
        <begin position="27"/>
        <end position="47"/>
    </location>
</feature>
<feature type="transmembrane region" description="Helical" evidence="10">
    <location>
        <begin position="345"/>
        <end position="369"/>
    </location>
</feature>
<accession>A0A8J2WY32</accession>
<keyword evidence="13" id="KW-1185">Reference proteome</keyword>
<dbReference type="Pfam" id="PF01529">
    <property type="entry name" value="DHHC"/>
    <property type="match status" value="1"/>
</dbReference>
<comment type="catalytic activity">
    <reaction evidence="9 10">
        <text>L-cysteinyl-[protein] + hexadecanoyl-CoA = S-hexadecanoyl-L-cysteinyl-[protein] + CoA</text>
        <dbReference type="Rhea" id="RHEA:36683"/>
        <dbReference type="Rhea" id="RHEA-COMP:10131"/>
        <dbReference type="Rhea" id="RHEA-COMP:11032"/>
        <dbReference type="ChEBI" id="CHEBI:29950"/>
        <dbReference type="ChEBI" id="CHEBI:57287"/>
        <dbReference type="ChEBI" id="CHEBI:57379"/>
        <dbReference type="ChEBI" id="CHEBI:74151"/>
        <dbReference type="EC" id="2.3.1.225"/>
    </reaction>
</comment>
<organism evidence="12 13">
    <name type="scientific">Pelagomonas calceolata</name>
    <dbReference type="NCBI Taxonomy" id="35677"/>
    <lineage>
        <taxon>Eukaryota</taxon>
        <taxon>Sar</taxon>
        <taxon>Stramenopiles</taxon>
        <taxon>Ochrophyta</taxon>
        <taxon>Pelagophyceae</taxon>
        <taxon>Pelagomonadales</taxon>
        <taxon>Pelagomonadaceae</taxon>
        <taxon>Pelagomonas</taxon>
    </lineage>
</organism>
<comment type="subcellular location">
    <subcellularLocation>
        <location evidence="1">Endomembrane system</location>
        <topology evidence="1">Multi-pass membrane protein</topology>
    </subcellularLocation>
</comment>
<comment type="domain">
    <text evidence="10">The DHHC domain is required for palmitoyltransferase activity.</text>
</comment>
<feature type="transmembrane region" description="Helical" evidence="10">
    <location>
        <begin position="138"/>
        <end position="158"/>
    </location>
</feature>
<comment type="similarity">
    <text evidence="10">Belongs to the DHHC palmitoyltransferase family.</text>
</comment>
<feature type="domain" description="Palmitoyltransferase DHHC" evidence="11">
    <location>
        <begin position="313"/>
        <end position="431"/>
    </location>
</feature>